<organism evidence="1 2">
    <name type="scientific">Lentinula aff. lateritia</name>
    <dbReference type="NCBI Taxonomy" id="2804960"/>
    <lineage>
        <taxon>Eukaryota</taxon>
        <taxon>Fungi</taxon>
        <taxon>Dikarya</taxon>
        <taxon>Basidiomycota</taxon>
        <taxon>Agaricomycotina</taxon>
        <taxon>Agaricomycetes</taxon>
        <taxon>Agaricomycetidae</taxon>
        <taxon>Agaricales</taxon>
        <taxon>Marasmiineae</taxon>
        <taxon>Omphalotaceae</taxon>
        <taxon>Lentinula</taxon>
    </lineage>
</organism>
<keyword evidence="2" id="KW-1185">Reference proteome</keyword>
<reference evidence="1" key="1">
    <citation type="submission" date="2022-09" db="EMBL/GenBank/DDBJ databases">
        <title>A Global Phylogenomic Analysis of the Shiitake Genus Lentinula.</title>
        <authorList>
            <consortium name="DOE Joint Genome Institute"/>
            <person name="Sierra-Patev S."/>
            <person name="Min B."/>
            <person name="Naranjo-Ortiz M."/>
            <person name="Looney B."/>
            <person name="Konkel Z."/>
            <person name="Slot J.C."/>
            <person name="Sakamoto Y."/>
            <person name="Steenwyk J.L."/>
            <person name="Rokas A."/>
            <person name="Carro J."/>
            <person name="Camarero S."/>
            <person name="Ferreira P."/>
            <person name="Molpeceres G."/>
            <person name="Ruiz-Duenas F.J."/>
            <person name="Serrano A."/>
            <person name="Henrissat B."/>
            <person name="Drula E."/>
            <person name="Hughes K.W."/>
            <person name="Mata J.L."/>
            <person name="Ishikawa N.K."/>
            <person name="Vargas-Isla R."/>
            <person name="Ushijima S."/>
            <person name="Smith C.A."/>
            <person name="Ahrendt S."/>
            <person name="Andreopoulos W."/>
            <person name="He G."/>
            <person name="Labutti K."/>
            <person name="Lipzen A."/>
            <person name="Ng V."/>
            <person name="Riley R."/>
            <person name="Sandor L."/>
            <person name="Barry K."/>
            <person name="Martinez A.T."/>
            <person name="Xiao Y."/>
            <person name="Gibbons J.G."/>
            <person name="Terashima K."/>
            <person name="Grigoriev I.V."/>
            <person name="Hibbett D.S."/>
        </authorList>
    </citation>
    <scope>NUCLEOTIDE SEQUENCE</scope>
    <source>
        <strain evidence="1">TMI1499</strain>
    </source>
</reference>
<evidence type="ECO:0000313" key="2">
    <source>
        <dbReference type="Proteomes" id="UP001163835"/>
    </source>
</evidence>
<dbReference type="EMBL" id="MU796167">
    <property type="protein sequence ID" value="KAJ3804238.1"/>
    <property type="molecule type" value="Genomic_DNA"/>
</dbReference>
<proteinExistence type="predicted"/>
<protein>
    <submittedName>
        <fullName evidence="1">Uncharacterized protein</fullName>
    </submittedName>
</protein>
<evidence type="ECO:0000313" key="1">
    <source>
        <dbReference type="EMBL" id="KAJ3804238.1"/>
    </source>
</evidence>
<dbReference type="Proteomes" id="UP001163835">
    <property type="component" value="Unassembled WGS sequence"/>
</dbReference>
<sequence>MSSDCHTPSPRSPTVPPLASLAVAKSPDPELEDDAEQDQLAFTIDFSFCPQLQLFKNVFNTGKPLASYCHDDPLWPPLASSSCTNCLKAPDNCKVFPGSPRCTNGSAKKTFSLGKILHYWYFARWCNQDIAYSRRFLELHGTSLHQAAWDIPFMTWQRYNTLCHALTTTRPA</sequence>
<gene>
    <name evidence="1" type="ORF">F5876DRAFT_83515</name>
</gene>
<comment type="caution">
    <text evidence="1">The sequence shown here is derived from an EMBL/GenBank/DDBJ whole genome shotgun (WGS) entry which is preliminary data.</text>
</comment>
<name>A0ACC1THU1_9AGAR</name>
<accession>A0ACC1THU1</accession>